<dbReference type="PANTHER" id="PTHR35011">
    <property type="entry name" value="2,3-DIKETO-L-GULONATE TRAP TRANSPORTER SMALL PERMEASE PROTEIN YIAM"/>
    <property type="match status" value="1"/>
</dbReference>
<feature type="transmembrane region" description="Helical" evidence="9">
    <location>
        <begin position="30"/>
        <end position="52"/>
    </location>
</feature>
<dbReference type="Pfam" id="PF04290">
    <property type="entry name" value="DctQ"/>
    <property type="match status" value="1"/>
</dbReference>
<dbReference type="InterPro" id="IPR007387">
    <property type="entry name" value="TRAP_DctQ"/>
</dbReference>
<dbReference type="InterPro" id="IPR055348">
    <property type="entry name" value="DctQ"/>
</dbReference>
<proteinExistence type="inferred from homology"/>
<keyword evidence="5 9" id="KW-0812">Transmembrane</keyword>
<comment type="subcellular location">
    <subcellularLocation>
        <location evidence="1 9">Cell inner membrane</location>
        <topology evidence="1 9">Multi-pass membrane protein</topology>
    </subcellularLocation>
</comment>
<dbReference type="GO" id="GO:0005886">
    <property type="term" value="C:plasma membrane"/>
    <property type="evidence" value="ECO:0007669"/>
    <property type="project" value="UniProtKB-SubCell"/>
</dbReference>
<dbReference type="PANTHER" id="PTHR35011:SF2">
    <property type="entry name" value="2,3-DIKETO-L-GULONATE TRAP TRANSPORTER SMALL PERMEASE PROTEIN YIAM"/>
    <property type="match status" value="1"/>
</dbReference>
<organism evidence="11 12">
    <name type="scientific">Modicisalibacter muralis</name>
    <dbReference type="NCBI Taxonomy" id="119000"/>
    <lineage>
        <taxon>Bacteria</taxon>
        <taxon>Pseudomonadati</taxon>
        <taxon>Pseudomonadota</taxon>
        <taxon>Gammaproteobacteria</taxon>
        <taxon>Oceanospirillales</taxon>
        <taxon>Halomonadaceae</taxon>
        <taxon>Modicisalibacter</taxon>
    </lineage>
</organism>
<evidence type="ECO:0000256" key="7">
    <source>
        <dbReference type="ARBA" id="ARBA00023136"/>
    </source>
</evidence>
<evidence type="ECO:0000256" key="2">
    <source>
        <dbReference type="ARBA" id="ARBA00022448"/>
    </source>
</evidence>
<keyword evidence="2 9" id="KW-0813">Transport</keyword>
<accession>A0A1G9M6N7</accession>
<gene>
    <name evidence="11" type="ORF">SAMN05661010_02330</name>
</gene>
<evidence type="ECO:0000256" key="8">
    <source>
        <dbReference type="ARBA" id="ARBA00038436"/>
    </source>
</evidence>
<dbReference type="OrthoDB" id="26202at2"/>
<dbReference type="EMBL" id="FNGI01000006">
    <property type="protein sequence ID" value="SDL69886.1"/>
    <property type="molecule type" value="Genomic_DNA"/>
</dbReference>
<dbReference type="GO" id="GO:0015740">
    <property type="term" value="P:C4-dicarboxylate transport"/>
    <property type="evidence" value="ECO:0007669"/>
    <property type="project" value="TreeGrafter"/>
</dbReference>
<feature type="transmembrane region" description="Helical" evidence="9">
    <location>
        <begin position="102"/>
        <end position="122"/>
    </location>
</feature>
<comment type="function">
    <text evidence="9">Part of the tripartite ATP-independent periplasmic (TRAP) transport system.</text>
</comment>
<keyword evidence="12" id="KW-1185">Reference proteome</keyword>
<evidence type="ECO:0000256" key="9">
    <source>
        <dbReference type="RuleBase" id="RU369079"/>
    </source>
</evidence>
<dbReference type="AlphaFoldDB" id="A0A1G9M6N7"/>
<keyword evidence="7 9" id="KW-0472">Membrane</keyword>
<evidence type="ECO:0000256" key="5">
    <source>
        <dbReference type="ARBA" id="ARBA00022692"/>
    </source>
</evidence>
<protein>
    <recommendedName>
        <fullName evidence="9">TRAP transporter small permease protein</fullName>
    </recommendedName>
</protein>
<evidence type="ECO:0000313" key="12">
    <source>
        <dbReference type="Proteomes" id="UP000198654"/>
    </source>
</evidence>
<feature type="transmembrane region" description="Helical" evidence="9">
    <location>
        <begin position="64"/>
        <end position="90"/>
    </location>
</feature>
<evidence type="ECO:0000256" key="4">
    <source>
        <dbReference type="ARBA" id="ARBA00022519"/>
    </source>
</evidence>
<feature type="domain" description="Tripartite ATP-independent periplasmic transporters DctQ component" evidence="10">
    <location>
        <begin position="39"/>
        <end position="167"/>
    </location>
</feature>
<sequence length="178" mass="20047">MEISPALDRCLNINARPFKFERKVYCVEKWICITALAVMLLAISSNVLVRYFNLPFPNFSEWGVVAMAPLTFIGMAMCSYTGTHIVIDILKSAKSHRLRLVARFLIGIASIIFATVYLYYGWNFFYDTLLSGEKLIAMGTPVAIPLFFLPAGMVLVIFHAVLELWCTVIDLAPAIQEK</sequence>
<feature type="transmembrane region" description="Helical" evidence="9">
    <location>
        <begin position="142"/>
        <end position="162"/>
    </location>
</feature>
<evidence type="ECO:0000259" key="10">
    <source>
        <dbReference type="Pfam" id="PF04290"/>
    </source>
</evidence>
<comment type="subunit">
    <text evidence="9">The complex comprises the extracytoplasmic solute receptor protein and the two transmembrane proteins.</text>
</comment>
<dbReference type="Proteomes" id="UP000198654">
    <property type="component" value="Unassembled WGS sequence"/>
</dbReference>
<keyword evidence="3" id="KW-1003">Cell membrane</keyword>
<reference evidence="11 12" key="1">
    <citation type="submission" date="2016-10" db="EMBL/GenBank/DDBJ databases">
        <authorList>
            <person name="de Groot N.N."/>
        </authorList>
    </citation>
    <scope>NUCLEOTIDE SEQUENCE [LARGE SCALE GENOMIC DNA]</scope>
    <source>
        <strain evidence="11 12">DSM 14789</strain>
    </source>
</reference>
<dbReference type="STRING" id="119000.SAMN05661010_02330"/>
<comment type="similarity">
    <text evidence="8 9">Belongs to the TRAP transporter small permease family.</text>
</comment>
<evidence type="ECO:0000256" key="3">
    <source>
        <dbReference type="ARBA" id="ARBA00022475"/>
    </source>
</evidence>
<keyword evidence="4 9" id="KW-0997">Cell inner membrane</keyword>
<dbReference type="GO" id="GO:0022857">
    <property type="term" value="F:transmembrane transporter activity"/>
    <property type="evidence" value="ECO:0007669"/>
    <property type="project" value="UniProtKB-UniRule"/>
</dbReference>
<keyword evidence="6 9" id="KW-1133">Transmembrane helix</keyword>
<evidence type="ECO:0000256" key="1">
    <source>
        <dbReference type="ARBA" id="ARBA00004429"/>
    </source>
</evidence>
<dbReference type="RefSeq" id="WP_089728735.1">
    <property type="nucleotide sequence ID" value="NZ_FNGI01000006.1"/>
</dbReference>
<evidence type="ECO:0000313" key="11">
    <source>
        <dbReference type="EMBL" id="SDL69886.1"/>
    </source>
</evidence>
<name>A0A1G9M6N7_9GAMM</name>
<evidence type="ECO:0000256" key="6">
    <source>
        <dbReference type="ARBA" id="ARBA00022989"/>
    </source>
</evidence>